<evidence type="ECO:0000313" key="2">
    <source>
        <dbReference type="EMBL" id="TDW94260.1"/>
    </source>
</evidence>
<evidence type="ECO:0008006" key="4">
    <source>
        <dbReference type="Google" id="ProtNLM"/>
    </source>
</evidence>
<feature type="transmembrane region" description="Helical" evidence="1">
    <location>
        <begin position="26"/>
        <end position="44"/>
    </location>
</feature>
<name>A0ABY2FMA5_9ACTN</name>
<keyword evidence="1" id="KW-1133">Transmembrane helix</keyword>
<dbReference type="RefSeq" id="WP_134127444.1">
    <property type="nucleotide sequence ID" value="NZ_SODU01000001.1"/>
</dbReference>
<organism evidence="2 3">
    <name type="scientific">Kribbella pratensis</name>
    <dbReference type="NCBI Taxonomy" id="2512112"/>
    <lineage>
        <taxon>Bacteria</taxon>
        <taxon>Bacillati</taxon>
        <taxon>Actinomycetota</taxon>
        <taxon>Actinomycetes</taxon>
        <taxon>Propionibacteriales</taxon>
        <taxon>Kribbellaceae</taxon>
        <taxon>Kribbella</taxon>
    </lineage>
</organism>
<reference evidence="2 3" key="1">
    <citation type="submission" date="2019-03" db="EMBL/GenBank/DDBJ databases">
        <title>Genomic Encyclopedia of Type Strains, Phase III (KMG-III): the genomes of soil and plant-associated and newly described type strains.</title>
        <authorList>
            <person name="Whitman W."/>
        </authorList>
    </citation>
    <scope>NUCLEOTIDE SEQUENCE [LARGE SCALE GENOMIC DNA]</scope>
    <source>
        <strain evidence="2 3">VKMAc-2574</strain>
    </source>
</reference>
<accession>A0ABY2FMA5</accession>
<feature type="transmembrane region" description="Helical" evidence="1">
    <location>
        <begin position="108"/>
        <end position="129"/>
    </location>
</feature>
<proteinExistence type="predicted"/>
<gene>
    <name evidence="2" type="ORF">EV137_1562</name>
</gene>
<feature type="transmembrane region" description="Helical" evidence="1">
    <location>
        <begin position="329"/>
        <end position="349"/>
    </location>
</feature>
<feature type="transmembrane region" description="Helical" evidence="1">
    <location>
        <begin position="250"/>
        <end position="274"/>
    </location>
</feature>
<evidence type="ECO:0000256" key="1">
    <source>
        <dbReference type="SAM" id="Phobius"/>
    </source>
</evidence>
<comment type="caution">
    <text evidence="2">The sequence shown here is derived from an EMBL/GenBank/DDBJ whole genome shotgun (WGS) entry which is preliminary data.</text>
</comment>
<keyword evidence="1" id="KW-0812">Transmembrane</keyword>
<sequence length="406" mass="43406">MTAPPLLGTAPAVRSVPGPRTVRRRIYTCWGLLVLNVIPFYPGAGHLLPIPGIIGKLITQGSLGVALILAMSINRRGSIRRSTFILLVTVMAGVAVMDSLRSEFIFGSLYRVCRLIAFLLTLLLLTPWWGRRDLLLVKAHLTIVGIVLGSVLVGYVVAPGVAMGTEGRLGGAIWPIPPTQVGRYAATAIGLTAILWMSGTIQRRTALITATVALPILLLSHTRTALVSMAAGLLIAGLSLFRTRARVRRAFATGTVIVSIGALSLSSVLTTWIARGQDTSQLSNLTGRTVVWDQVLSQPRGWFELLFGIGLTNKSFNGLAIDSNWISTYYELGLVGVAINIAMLLFLLITASFRPHGVHRALALYLVGYAIVSSFTETGLGDASLALLELALAASLLLPTLNRGPR</sequence>
<keyword evidence="3" id="KW-1185">Reference proteome</keyword>
<dbReference type="Proteomes" id="UP000295060">
    <property type="component" value="Unassembled WGS sequence"/>
</dbReference>
<feature type="transmembrane region" description="Helical" evidence="1">
    <location>
        <begin position="83"/>
        <end position="102"/>
    </location>
</feature>
<dbReference type="EMBL" id="SODU01000001">
    <property type="protein sequence ID" value="TDW94260.1"/>
    <property type="molecule type" value="Genomic_DNA"/>
</dbReference>
<keyword evidence="1" id="KW-0472">Membrane</keyword>
<feature type="transmembrane region" description="Helical" evidence="1">
    <location>
        <begin position="226"/>
        <end position="243"/>
    </location>
</feature>
<protein>
    <recommendedName>
        <fullName evidence="4">O-antigen ligase domain-containing protein</fullName>
    </recommendedName>
</protein>
<feature type="transmembrane region" description="Helical" evidence="1">
    <location>
        <begin position="141"/>
        <end position="161"/>
    </location>
</feature>
<evidence type="ECO:0000313" key="3">
    <source>
        <dbReference type="Proteomes" id="UP000295060"/>
    </source>
</evidence>
<feature type="transmembrane region" description="Helical" evidence="1">
    <location>
        <begin position="361"/>
        <end position="377"/>
    </location>
</feature>
<feature type="transmembrane region" description="Helical" evidence="1">
    <location>
        <begin position="50"/>
        <end position="71"/>
    </location>
</feature>